<sequence length="76" mass="8862">MLYTSEQTHSDIVQGRQQIKTKRVTIRGKSGYKSVTIQINGRKKTSKRKLTKKEIDCIRRCKFIPGLFKDCESCIR</sequence>
<name>A0A6C0BG11_9ZZZZ</name>
<accession>A0A6C0BG11</accession>
<protein>
    <submittedName>
        <fullName evidence="1">Uncharacterized protein</fullName>
    </submittedName>
</protein>
<reference evidence="1" key="1">
    <citation type="journal article" date="2020" name="Nature">
        <title>Giant virus diversity and host interactions through global metagenomics.</title>
        <authorList>
            <person name="Schulz F."/>
            <person name="Roux S."/>
            <person name="Paez-Espino D."/>
            <person name="Jungbluth S."/>
            <person name="Walsh D.A."/>
            <person name="Denef V.J."/>
            <person name="McMahon K.D."/>
            <person name="Konstantinidis K.T."/>
            <person name="Eloe-Fadrosh E.A."/>
            <person name="Kyrpides N.C."/>
            <person name="Woyke T."/>
        </authorList>
    </citation>
    <scope>NUCLEOTIDE SEQUENCE</scope>
    <source>
        <strain evidence="1">GVMAG-M-3300013004-44</strain>
    </source>
</reference>
<dbReference type="AlphaFoldDB" id="A0A6C0BG11"/>
<organism evidence="1">
    <name type="scientific">viral metagenome</name>
    <dbReference type="NCBI Taxonomy" id="1070528"/>
    <lineage>
        <taxon>unclassified sequences</taxon>
        <taxon>metagenomes</taxon>
        <taxon>organismal metagenomes</taxon>
    </lineage>
</organism>
<dbReference type="EMBL" id="MN739157">
    <property type="protein sequence ID" value="QHS91257.1"/>
    <property type="molecule type" value="Genomic_DNA"/>
</dbReference>
<proteinExistence type="predicted"/>
<evidence type="ECO:0000313" key="1">
    <source>
        <dbReference type="EMBL" id="QHS91257.1"/>
    </source>
</evidence>